<keyword evidence="6" id="KW-1185">Reference proteome</keyword>
<dbReference type="CDD" id="cd14014">
    <property type="entry name" value="STKc_PknB_like"/>
    <property type="match status" value="1"/>
</dbReference>
<accession>A0A841HMS6</accession>
<dbReference type="SUPFAM" id="SSF48452">
    <property type="entry name" value="TPR-like"/>
    <property type="match status" value="4"/>
</dbReference>
<dbReference type="SUPFAM" id="SSF56112">
    <property type="entry name" value="Protein kinase-like (PK-like)"/>
    <property type="match status" value="1"/>
</dbReference>
<dbReference type="InterPro" id="IPR011717">
    <property type="entry name" value="TPR-4"/>
</dbReference>
<dbReference type="InterPro" id="IPR017441">
    <property type="entry name" value="Protein_kinase_ATP_BS"/>
</dbReference>
<feature type="binding site" evidence="3">
    <location>
        <position position="104"/>
    </location>
    <ligand>
        <name>ATP</name>
        <dbReference type="ChEBI" id="CHEBI:30616"/>
    </ligand>
</feature>
<sequence length="980" mass="108264">MQKSSVVIEQVLDAAQMLPPAERDSYLGRVCAGDRELSTTVRRLLNSVDEVDLFLRETSESAQFQQFVDEIPGFKVVRLLGEGGGGSVLLAQQLVPIKRDVAIKVVKLGMDTKAVVRRFEAEQQALGLMDHPNIARVFGAGATGDGRPYFVMELVRGIRITDYCNQCRLSVPERLAVFSQVCHAIQHAHHKGIIHRDIKPSNVLVTLHDGMAVAKVIDFGIAKAVHGRLLEETLHTNAEHVVGTPAYMSPEQLIAGISQVDTRADVYSLGVLLHELLVGCTPLDEERLECAGSEVMRQRLLTEEPLTPSKRILAMSYDESERVCQWRQTDVARIVRSLRGDLDWIVMRCLEKERARRYQSASELVQDIDRFILKSPVLARPPSMGYVVSKFVRRHKLAVAASSFSMCAVFAGAALASYHAIRAVEAQGVAQQVVGFLRDDLLSPASPEFEPDRDIKMRTVLDRAAAKVDTRFVDQPLVEALVRKTLGQAYEALGDAGQAARHLERSVALREQLFGPDDASLLETKSLLLDVLGQQSKYTSAAALGLSVLEAQRRIVGPDHPDALQTMVRLGRIYRLTARYAEAEVLHREAYASYRRRLGEDNQQTMEALHALAATQLYRGNYKEAQPLLERVVAFSVSSLGRQHPDTMSAQSNLAVSYSYQGKLPQAEAIQRELLEIHERVLGVDHPETLVTLENLANTYAEQGNPEAASLLQLRVLAASRKVRGAEHPYTLLTMGSLAASYEDMGRFNEAVALRSEAISVERRTLGARHPSTLLSMNNLAFDYRILGRLPEAESLLLQATQTSPEVLGPEHPDTLGFRRSLAAVYQAQGRLSEAAAILSDVGPTTKRVLGINHRDTLDSARELAGVLLLQRKPSEAEALLSASIRETPLTGWRLALARSYLGEALLDLNRFATAEEHLLAGYAGLLDSSKLMPAHRRQEIGMAAARVASLYRRWNKPEAAARWERAMKDHPIVASSSQP</sequence>
<dbReference type="GO" id="GO:0004674">
    <property type="term" value="F:protein serine/threonine kinase activity"/>
    <property type="evidence" value="ECO:0007669"/>
    <property type="project" value="UniProtKB-KW"/>
</dbReference>
<dbReference type="SMART" id="SM00220">
    <property type="entry name" value="S_TKc"/>
    <property type="match status" value="1"/>
</dbReference>
<comment type="caution">
    <text evidence="5">The sequence shown here is derived from an EMBL/GenBank/DDBJ whole genome shotgun (WGS) entry which is preliminary data.</text>
</comment>
<dbReference type="RefSeq" id="WP_184332253.1">
    <property type="nucleotide sequence ID" value="NZ_JACHHZ010000003.1"/>
</dbReference>
<dbReference type="Gene3D" id="3.30.200.20">
    <property type="entry name" value="Phosphorylase Kinase, domain 1"/>
    <property type="match status" value="1"/>
</dbReference>
<dbReference type="GO" id="GO:0042802">
    <property type="term" value="F:identical protein binding"/>
    <property type="evidence" value="ECO:0007669"/>
    <property type="project" value="InterPro"/>
</dbReference>
<feature type="domain" description="Protein kinase" evidence="4">
    <location>
        <begin position="74"/>
        <end position="372"/>
    </location>
</feature>
<dbReference type="Proteomes" id="UP000588068">
    <property type="component" value="Unassembled WGS sequence"/>
</dbReference>
<name>A0A841HMS6_9GAMM</name>
<keyword evidence="1 3" id="KW-0547">Nucleotide-binding</keyword>
<keyword evidence="5" id="KW-0808">Transferase</keyword>
<dbReference type="Pfam" id="PF07721">
    <property type="entry name" value="TPR_4"/>
    <property type="match status" value="2"/>
</dbReference>
<dbReference type="PANTHER" id="PTHR46082:SF6">
    <property type="entry name" value="AAA+ ATPASE DOMAIN-CONTAINING PROTEIN-RELATED"/>
    <property type="match status" value="1"/>
</dbReference>
<reference evidence="5 6" key="1">
    <citation type="submission" date="2020-08" db="EMBL/GenBank/DDBJ databases">
        <title>Genomic Encyclopedia of Type Strains, Phase IV (KMG-IV): sequencing the most valuable type-strain genomes for metagenomic binning, comparative biology and taxonomic classification.</title>
        <authorList>
            <person name="Goeker M."/>
        </authorList>
    </citation>
    <scope>NUCLEOTIDE SEQUENCE [LARGE SCALE GENOMIC DNA]</scope>
    <source>
        <strain evidence="5 6">DSM 26723</strain>
    </source>
</reference>
<dbReference type="PROSITE" id="PS00108">
    <property type="entry name" value="PROTEIN_KINASE_ST"/>
    <property type="match status" value="1"/>
</dbReference>
<dbReference type="EMBL" id="JACHHZ010000003">
    <property type="protein sequence ID" value="MBB6093649.1"/>
    <property type="molecule type" value="Genomic_DNA"/>
</dbReference>
<dbReference type="Pfam" id="PF13374">
    <property type="entry name" value="TPR_10"/>
    <property type="match status" value="2"/>
</dbReference>
<evidence type="ECO:0000256" key="1">
    <source>
        <dbReference type="ARBA" id="ARBA00022741"/>
    </source>
</evidence>
<dbReference type="InterPro" id="IPR053137">
    <property type="entry name" value="NLR-like"/>
</dbReference>
<evidence type="ECO:0000256" key="2">
    <source>
        <dbReference type="ARBA" id="ARBA00022840"/>
    </source>
</evidence>
<dbReference type="Pfam" id="PF00069">
    <property type="entry name" value="Pkinase"/>
    <property type="match status" value="1"/>
</dbReference>
<protein>
    <submittedName>
        <fullName evidence="5">Serine/threonine protein kinase/tetratricopeptide (TPR) repeat protein</fullName>
    </submittedName>
</protein>
<evidence type="ECO:0000313" key="5">
    <source>
        <dbReference type="EMBL" id="MBB6093649.1"/>
    </source>
</evidence>
<dbReference type="AlphaFoldDB" id="A0A841HMS6"/>
<evidence type="ECO:0000256" key="3">
    <source>
        <dbReference type="PROSITE-ProRule" id="PRU10141"/>
    </source>
</evidence>
<dbReference type="SMART" id="SM00028">
    <property type="entry name" value="TPR"/>
    <property type="match status" value="7"/>
</dbReference>
<dbReference type="InterPro" id="IPR000719">
    <property type="entry name" value="Prot_kinase_dom"/>
</dbReference>
<gene>
    <name evidence="5" type="ORF">HNQ60_002530</name>
</gene>
<dbReference type="PANTHER" id="PTHR46082">
    <property type="entry name" value="ATP/GTP-BINDING PROTEIN-RELATED"/>
    <property type="match status" value="1"/>
</dbReference>
<dbReference type="Gene3D" id="1.10.510.10">
    <property type="entry name" value="Transferase(Phosphotransferase) domain 1"/>
    <property type="match status" value="1"/>
</dbReference>
<evidence type="ECO:0000259" key="4">
    <source>
        <dbReference type="PROSITE" id="PS50011"/>
    </source>
</evidence>
<dbReference type="InterPro" id="IPR019734">
    <property type="entry name" value="TPR_rpt"/>
</dbReference>
<keyword evidence="5" id="KW-0723">Serine/threonine-protein kinase</keyword>
<proteinExistence type="predicted"/>
<keyword evidence="2 3" id="KW-0067">ATP-binding</keyword>
<keyword evidence="5" id="KW-0418">Kinase</keyword>
<dbReference type="InterPro" id="IPR008271">
    <property type="entry name" value="Ser/Thr_kinase_AS"/>
</dbReference>
<dbReference type="PROSITE" id="PS00107">
    <property type="entry name" value="PROTEIN_KINASE_ATP"/>
    <property type="match status" value="1"/>
</dbReference>
<dbReference type="Gene3D" id="1.25.40.10">
    <property type="entry name" value="Tetratricopeptide repeat domain"/>
    <property type="match status" value="3"/>
</dbReference>
<dbReference type="InterPro" id="IPR011009">
    <property type="entry name" value="Kinase-like_dom_sf"/>
</dbReference>
<organism evidence="5 6">
    <name type="scientific">Povalibacter uvarum</name>
    <dbReference type="NCBI Taxonomy" id="732238"/>
    <lineage>
        <taxon>Bacteria</taxon>
        <taxon>Pseudomonadati</taxon>
        <taxon>Pseudomonadota</taxon>
        <taxon>Gammaproteobacteria</taxon>
        <taxon>Steroidobacterales</taxon>
        <taxon>Steroidobacteraceae</taxon>
        <taxon>Povalibacter</taxon>
    </lineage>
</organism>
<dbReference type="Pfam" id="PF13424">
    <property type="entry name" value="TPR_12"/>
    <property type="match status" value="3"/>
</dbReference>
<dbReference type="InterPro" id="IPR011990">
    <property type="entry name" value="TPR-like_helical_dom_sf"/>
</dbReference>
<dbReference type="GO" id="GO:0005524">
    <property type="term" value="F:ATP binding"/>
    <property type="evidence" value="ECO:0007669"/>
    <property type="project" value="UniProtKB-UniRule"/>
</dbReference>
<dbReference type="PROSITE" id="PS50011">
    <property type="entry name" value="PROTEIN_KINASE_DOM"/>
    <property type="match status" value="1"/>
</dbReference>
<evidence type="ECO:0000313" key="6">
    <source>
        <dbReference type="Proteomes" id="UP000588068"/>
    </source>
</evidence>